<evidence type="ECO:0008006" key="5">
    <source>
        <dbReference type="Google" id="ProtNLM"/>
    </source>
</evidence>
<dbReference type="RefSeq" id="WP_377166155.1">
    <property type="nucleotide sequence ID" value="NZ_JBHSMQ010000003.1"/>
</dbReference>
<accession>A0ABW0KP92</accession>
<protein>
    <recommendedName>
        <fullName evidence="5">Helix-hairpin-helix domain-containing protein</fullName>
    </recommendedName>
</protein>
<evidence type="ECO:0000256" key="2">
    <source>
        <dbReference type="SAM" id="SignalP"/>
    </source>
</evidence>
<sequence length="132" mass="13811">MKRLFTLLAVLAFSLSLSAADTMQPKKSPPKPSAKVEAVAKTLTPEQRAQLLTLLNQGDEAALMAIPGIGEVRAKAIQKVRPLADVVNVVSADGVGEGTFAQMVAYAKAGFQKTTPPKKKSAPKKADAPGSK</sequence>
<comment type="caution">
    <text evidence="3">The sequence shown here is derived from an EMBL/GenBank/DDBJ whole genome shotgun (WGS) entry which is preliminary data.</text>
</comment>
<dbReference type="InterPro" id="IPR010994">
    <property type="entry name" value="RuvA_2-like"/>
</dbReference>
<evidence type="ECO:0000313" key="4">
    <source>
        <dbReference type="Proteomes" id="UP001596052"/>
    </source>
</evidence>
<reference evidence="4" key="1">
    <citation type="journal article" date="2019" name="Int. J. Syst. Evol. Microbiol.">
        <title>The Global Catalogue of Microorganisms (GCM) 10K type strain sequencing project: providing services to taxonomists for standard genome sequencing and annotation.</title>
        <authorList>
            <consortium name="The Broad Institute Genomics Platform"/>
            <consortium name="The Broad Institute Genome Sequencing Center for Infectious Disease"/>
            <person name="Wu L."/>
            <person name="Ma J."/>
        </authorList>
    </citation>
    <scope>NUCLEOTIDE SEQUENCE [LARGE SCALE GENOMIC DNA]</scope>
    <source>
        <strain evidence="4">CGMCC 4.1469</strain>
    </source>
</reference>
<keyword evidence="2" id="KW-0732">Signal</keyword>
<gene>
    <name evidence="3" type="ORF">ACFQDI_10340</name>
</gene>
<keyword evidence="4" id="KW-1185">Reference proteome</keyword>
<feature type="chain" id="PRO_5045338360" description="Helix-hairpin-helix domain-containing protein" evidence="2">
    <location>
        <begin position="20"/>
        <end position="132"/>
    </location>
</feature>
<dbReference type="EMBL" id="JBHSMQ010000003">
    <property type="protein sequence ID" value="MFC5455255.1"/>
    <property type="molecule type" value="Genomic_DNA"/>
</dbReference>
<evidence type="ECO:0000313" key="3">
    <source>
        <dbReference type="EMBL" id="MFC5455255.1"/>
    </source>
</evidence>
<dbReference type="Gene3D" id="1.10.150.320">
    <property type="entry name" value="Photosystem II 12 kDa extrinsic protein"/>
    <property type="match status" value="1"/>
</dbReference>
<feature type="signal peptide" evidence="2">
    <location>
        <begin position="1"/>
        <end position="19"/>
    </location>
</feature>
<name>A0ABW0KP92_9BACT</name>
<dbReference type="Proteomes" id="UP001596052">
    <property type="component" value="Unassembled WGS sequence"/>
</dbReference>
<proteinExistence type="predicted"/>
<feature type="region of interest" description="Disordered" evidence="1">
    <location>
        <begin position="112"/>
        <end position="132"/>
    </location>
</feature>
<dbReference type="SUPFAM" id="SSF47781">
    <property type="entry name" value="RuvA domain 2-like"/>
    <property type="match status" value="1"/>
</dbReference>
<evidence type="ECO:0000256" key="1">
    <source>
        <dbReference type="SAM" id="MobiDB-lite"/>
    </source>
</evidence>
<organism evidence="3 4">
    <name type="scientific">Prosthecobacter fluviatilis</name>
    <dbReference type="NCBI Taxonomy" id="445931"/>
    <lineage>
        <taxon>Bacteria</taxon>
        <taxon>Pseudomonadati</taxon>
        <taxon>Verrucomicrobiota</taxon>
        <taxon>Verrucomicrobiia</taxon>
        <taxon>Verrucomicrobiales</taxon>
        <taxon>Verrucomicrobiaceae</taxon>
        <taxon>Prosthecobacter</taxon>
    </lineage>
</organism>